<evidence type="ECO:0000259" key="6">
    <source>
        <dbReference type="Pfam" id="PF01545"/>
    </source>
</evidence>
<feature type="transmembrane region" description="Helical" evidence="5">
    <location>
        <begin position="199"/>
        <end position="217"/>
    </location>
</feature>
<feature type="domain" description="Cation efflux protein transmembrane" evidence="6">
    <location>
        <begin position="24"/>
        <end position="221"/>
    </location>
</feature>
<comment type="subcellular location">
    <subcellularLocation>
        <location evidence="1">Membrane</location>
        <topology evidence="1">Multi-pass membrane protein</topology>
    </subcellularLocation>
</comment>
<evidence type="ECO:0000256" key="2">
    <source>
        <dbReference type="ARBA" id="ARBA00022692"/>
    </source>
</evidence>
<feature type="transmembrane region" description="Helical" evidence="5">
    <location>
        <begin position="160"/>
        <end position="179"/>
    </location>
</feature>
<dbReference type="Pfam" id="PF01545">
    <property type="entry name" value="Cation_efflux"/>
    <property type="match status" value="1"/>
</dbReference>
<sequence length="222" mass="24404">MAHFRVCRINPCTCEVLRYAGATLIPLVVGPMEIGVGEWARVLFLKGDGWHALSDAIAQGVSFVVSMIVLRDNGISPEREGRIRRRGAFFNIVLLVGAASEVLCEAIWKFFGPTVHVEAEWAFGVAWAGLLGNIAQWWWLNKGHHSEKEEHTRETSLAHVISDLLMSIAVIVGTAFVWVAGVAHIDSVFSIGVTRIDPILSMGVALWMFVLSGKLTLEVVRS</sequence>
<dbReference type="InterPro" id="IPR027469">
    <property type="entry name" value="Cation_efflux_TMD_sf"/>
</dbReference>
<evidence type="ECO:0000313" key="7">
    <source>
        <dbReference type="EMBL" id="OGZ02350.1"/>
    </source>
</evidence>
<dbReference type="PANTHER" id="PTHR11562:SF17">
    <property type="entry name" value="RE54080P-RELATED"/>
    <property type="match status" value="1"/>
</dbReference>
<evidence type="ECO:0000313" key="8">
    <source>
        <dbReference type="Proteomes" id="UP000178348"/>
    </source>
</evidence>
<comment type="caution">
    <text evidence="7">The sequence shown here is derived from an EMBL/GenBank/DDBJ whole genome shotgun (WGS) entry which is preliminary data.</text>
</comment>
<evidence type="ECO:0000256" key="5">
    <source>
        <dbReference type="SAM" id="Phobius"/>
    </source>
</evidence>
<evidence type="ECO:0000256" key="1">
    <source>
        <dbReference type="ARBA" id="ARBA00004141"/>
    </source>
</evidence>
<evidence type="ECO:0000256" key="4">
    <source>
        <dbReference type="ARBA" id="ARBA00023136"/>
    </source>
</evidence>
<dbReference type="GO" id="GO:0005385">
    <property type="term" value="F:zinc ion transmembrane transporter activity"/>
    <property type="evidence" value="ECO:0007669"/>
    <property type="project" value="TreeGrafter"/>
</dbReference>
<keyword evidence="3 5" id="KW-1133">Transmembrane helix</keyword>
<name>A0A1G2CNK7_9BACT</name>
<feature type="transmembrane region" description="Helical" evidence="5">
    <location>
        <begin position="121"/>
        <end position="140"/>
    </location>
</feature>
<dbReference type="Gene3D" id="1.20.1510.10">
    <property type="entry name" value="Cation efflux protein transmembrane domain"/>
    <property type="match status" value="1"/>
</dbReference>
<gene>
    <name evidence="7" type="ORF">A2946_02555</name>
</gene>
<organism evidence="7 8">
    <name type="scientific">Candidatus Liptonbacteria bacterium RIFCSPLOWO2_01_FULL_53_13</name>
    <dbReference type="NCBI Taxonomy" id="1798651"/>
    <lineage>
        <taxon>Bacteria</taxon>
        <taxon>Candidatus Liptoniibacteriota</taxon>
    </lineage>
</organism>
<dbReference type="InterPro" id="IPR050681">
    <property type="entry name" value="CDF/SLC30A"/>
</dbReference>
<dbReference type="SUPFAM" id="SSF161111">
    <property type="entry name" value="Cation efflux protein transmembrane domain-like"/>
    <property type="match status" value="1"/>
</dbReference>
<dbReference type="EMBL" id="MHLB01000016">
    <property type="protein sequence ID" value="OGZ02350.1"/>
    <property type="molecule type" value="Genomic_DNA"/>
</dbReference>
<reference evidence="7 8" key="1">
    <citation type="journal article" date="2016" name="Nat. Commun.">
        <title>Thousands of microbial genomes shed light on interconnected biogeochemical processes in an aquifer system.</title>
        <authorList>
            <person name="Anantharaman K."/>
            <person name="Brown C.T."/>
            <person name="Hug L.A."/>
            <person name="Sharon I."/>
            <person name="Castelle C.J."/>
            <person name="Probst A.J."/>
            <person name="Thomas B.C."/>
            <person name="Singh A."/>
            <person name="Wilkins M.J."/>
            <person name="Karaoz U."/>
            <person name="Brodie E.L."/>
            <person name="Williams K.H."/>
            <person name="Hubbard S.S."/>
            <person name="Banfield J.F."/>
        </authorList>
    </citation>
    <scope>NUCLEOTIDE SEQUENCE [LARGE SCALE GENOMIC DNA]</scope>
</reference>
<accession>A0A1G2CNK7</accession>
<feature type="transmembrane region" description="Helical" evidence="5">
    <location>
        <begin position="88"/>
        <end position="109"/>
    </location>
</feature>
<protein>
    <recommendedName>
        <fullName evidence="6">Cation efflux protein transmembrane domain-containing protein</fullName>
    </recommendedName>
</protein>
<dbReference type="InterPro" id="IPR058533">
    <property type="entry name" value="Cation_efflux_TM"/>
</dbReference>
<dbReference type="GO" id="GO:0005886">
    <property type="term" value="C:plasma membrane"/>
    <property type="evidence" value="ECO:0007669"/>
    <property type="project" value="TreeGrafter"/>
</dbReference>
<proteinExistence type="predicted"/>
<keyword evidence="4 5" id="KW-0472">Membrane</keyword>
<keyword evidence="2 5" id="KW-0812">Transmembrane</keyword>
<dbReference type="AlphaFoldDB" id="A0A1G2CNK7"/>
<evidence type="ECO:0000256" key="3">
    <source>
        <dbReference type="ARBA" id="ARBA00022989"/>
    </source>
</evidence>
<dbReference type="PANTHER" id="PTHR11562">
    <property type="entry name" value="CATION EFFLUX PROTEIN/ ZINC TRANSPORTER"/>
    <property type="match status" value="1"/>
</dbReference>
<dbReference type="Proteomes" id="UP000178348">
    <property type="component" value="Unassembled WGS sequence"/>
</dbReference>